<dbReference type="Proteomes" id="UP001642409">
    <property type="component" value="Unassembled WGS sequence"/>
</dbReference>
<evidence type="ECO:0000256" key="1">
    <source>
        <dbReference type="SAM" id="Phobius"/>
    </source>
</evidence>
<protein>
    <submittedName>
        <fullName evidence="2">Uncharacterized protein</fullName>
    </submittedName>
</protein>
<dbReference type="EMBL" id="CATOUU010000058">
    <property type="protein sequence ID" value="CAI9914800.1"/>
    <property type="molecule type" value="Genomic_DNA"/>
</dbReference>
<gene>
    <name evidence="2" type="ORF">HINF_LOCUS2445</name>
    <name evidence="3" type="ORF">HINF_LOCUS76540</name>
</gene>
<dbReference type="AlphaFoldDB" id="A0AA86TDH5"/>
<name>A0AA86TDH5_9EUKA</name>
<keyword evidence="1" id="KW-0472">Membrane</keyword>
<feature type="transmembrane region" description="Helical" evidence="1">
    <location>
        <begin position="800"/>
        <end position="824"/>
    </location>
</feature>
<evidence type="ECO:0000313" key="4">
    <source>
        <dbReference type="Proteomes" id="UP001642409"/>
    </source>
</evidence>
<keyword evidence="1" id="KW-0812">Transmembrane</keyword>
<dbReference type="EMBL" id="CAXDID020000715">
    <property type="protein sequence ID" value="CAL6111668.1"/>
    <property type="molecule type" value="Genomic_DNA"/>
</dbReference>
<dbReference type="InterPro" id="IPR009030">
    <property type="entry name" value="Growth_fac_rcpt_cys_sf"/>
</dbReference>
<evidence type="ECO:0000313" key="3">
    <source>
        <dbReference type="EMBL" id="CAL6111668.1"/>
    </source>
</evidence>
<reference evidence="2" key="1">
    <citation type="submission" date="2023-06" db="EMBL/GenBank/DDBJ databases">
        <authorList>
            <person name="Kurt Z."/>
        </authorList>
    </citation>
    <scope>NUCLEOTIDE SEQUENCE</scope>
</reference>
<proteinExistence type="predicted"/>
<keyword evidence="1" id="KW-1133">Transmembrane helix</keyword>
<dbReference type="SUPFAM" id="SSF57184">
    <property type="entry name" value="Growth factor receptor domain"/>
    <property type="match status" value="2"/>
</dbReference>
<organism evidence="2">
    <name type="scientific">Hexamita inflata</name>
    <dbReference type="NCBI Taxonomy" id="28002"/>
    <lineage>
        <taxon>Eukaryota</taxon>
        <taxon>Metamonada</taxon>
        <taxon>Diplomonadida</taxon>
        <taxon>Hexamitidae</taxon>
        <taxon>Hexamitinae</taxon>
        <taxon>Hexamita</taxon>
    </lineage>
</organism>
<keyword evidence="4" id="KW-1185">Reference proteome</keyword>
<accession>A0AA86TDH5</accession>
<comment type="caution">
    <text evidence="2">The sequence shown here is derived from an EMBL/GenBank/DDBJ whole genome shotgun (WGS) entry which is preliminary data.</text>
</comment>
<dbReference type="Gene3D" id="2.10.220.10">
    <property type="entry name" value="Hormone Receptor, Insulin-like Growth Factor Receptor 1, Chain A, domain 2"/>
    <property type="match status" value="1"/>
</dbReference>
<sequence>MLSSIRLTLSYLAIKSSDVSCGVGTIMENANWKDPVSQYTCTCMKDLIATTVANTCGCGAGQVLHPNNKCQPEADACPDNSILTDIDATNKYCKCNDEYYQTQSNTCVKSCPTDFPLLQFTQCVSSCAPGFVIDLKQQKCIKSMSCFQTTTPGGVSNTAIVSNICKCRDPAWVIKQNGIECIEKCPPSQQIDSASKQCVCKQNYYDDVCTCTGKYKTADQCYDTCPAQFPIVSVDGKKCISQCDPEYIIITTNQQKQCACDPAVFNAKCLCPEGTNRHLTNQCVSICPAGFFSQLKNIDFNGSKIDQLTCIQAPICDPLLGLVLDWDGKCKFQCTVYTYNAPNNTVICFNQCPTTLFVDFTNKYCIANCPTTRPADEHRKCSCSKDYYDIICPCPAGWFSMEPNRCYQSCPPGYYLDANTCIQNQVCPTGKVNGVKGQCIDKCDGFVLEETMCIVKCPDGYNVDFNNRCVKNTIIPDSSIQVVNNQYQCNSGLYLALTQDKCVAQADCGDSAIIVNSRCTCSGNAPYNVNGTCQSQCYITMSYGYDQTKCIPADSCNYPLGKMQVGTPNSKCDIGFECQPIIQDEVEDLVKCSAGNTCRASPQLYYKCMKCPNFVNRSPNICLDTCSYVTDISDLRTCESKSDNVNCPLLTNSSTKFYNCHQSCNSTQVQYNNFCLQICDSYTDGGLCAPVCSSTVFTQIQAAKICIPKSECTLSFQKTSDSQLNCSVCANFSDRSTRVCTEQCMYKNKTTCESTTDKVNCPFRQPASFGFDCVLMCPAGFKADVFGVCQSDKFKVGSQLTVYIAAGVAGGLLVLAVILAAVCCKGKSAGKGKKVVKGKQKSMVLQ</sequence>
<evidence type="ECO:0000313" key="2">
    <source>
        <dbReference type="EMBL" id="CAI9914800.1"/>
    </source>
</evidence>
<reference evidence="3 4" key="2">
    <citation type="submission" date="2024-07" db="EMBL/GenBank/DDBJ databases">
        <authorList>
            <person name="Akdeniz Z."/>
        </authorList>
    </citation>
    <scope>NUCLEOTIDE SEQUENCE [LARGE SCALE GENOMIC DNA]</scope>
</reference>